<dbReference type="Proteomes" id="UP000494163">
    <property type="component" value="Chromosome 3L"/>
</dbReference>
<dbReference type="PROSITE" id="PS50262">
    <property type="entry name" value="G_PROTEIN_RECEP_F1_2"/>
    <property type="match status" value="1"/>
</dbReference>
<comment type="similarity">
    <text evidence="2 6">Belongs to the G-protein coupled receptor 1 family.</text>
</comment>
<dbReference type="SUPFAM" id="SSF81321">
    <property type="entry name" value="Family A G protein-coupled receptor-like"/>
    <property type="match status" value="1"/>
</dbReference>
<evidence type="ECO:0000256" key="2">
    <source>
        <dbReference type="ARBA" id="ARBA00010663"/>
    </source>
</evidence>
<name>A0A0M4EDI7_DROBS</name>
<dbReference type="EMBL" id="CP012525">
    <property type="protein sequence ID" value="ALC43671.1"/>
    <property type="molecule type" value="Genomic_DNA"/>
</dbReference>
<dbReference type="InterPro" id="IPR000276">
    <property type="entry name" value="GPCR_Rhodpsn"/>
</dbReference>
<dbReference type="GO" id="GO:0016020">
    <property type="term" value="C:membrane"/>
    <property type="evidence" value="ECO:0007669"/>
    <property type="project" value="UniProtKB-SubCell"/>
</dbReference>
<keyword evidence="5 8" id="KW-0472">Membrane</keyword>
<dbReference type="OrthoDB" id="9990906at2759"/>
<dbReference type="PROSITE" id="PS00237">
    <property type="entry name" value="G_PROTEIN_RECEP_F1_1"/>
    <property type="match status" value="1"/>
</dbReference>
<feature type="transmembrane region" description="Helical" evidence="8">
    <location>
        <begin position="230"/>
        <end position="255"/>
    </location>
</feature>
<evidence type="ECO:0000256" key="1">
    <source>
        <dbReference type="ARBA" id="ARBA00004370"/>
    </source>
</evidence>
<feature type="transmembrane region" description="Helical" evidence="8">
    <location>
        <begin position="65"/>
        <end position="86"/>
    </location>
</feature>
<dbReference type="PRINTS" id="PR00237">
    <property type="entry name" value="GPCRRHODOPSN"/>
</dbReference>
<feature type="transmembrane region" description="Helical" evidence="8">
    <location>
        <begin position="137"/>
        <end position="155"/>
    </location>
</feature>
<keyword evidence="6" id="KW-0807">Transducer</keyword>
<evidence type="ECO:0000313" key="10">
    <source>
        <dbReference type="EMBL" id="ALC43671.1"/>
    </source>
</evidence>
<evidence type="ECO:0000256" key="8">
    <source>
        <dbReference type="SAM" id="Phobius"/>
    </source>
</evidence>
<dbReference type="PANTHER" id="PTHR46641">
    <property type="entry name" value="FMRFAMIDE RECEPTOR-RELATED"/>
    <property type="match status" value="1"/>
</dbReference>
<feature type="region of interest" description="Disordered" evidence="7">
    <location>
        <begin position="302"/>
        <end position="351"/>
    </location>
</feature>
<comment type="subcellular location">
    <subcellularLocation>
        <location evidence="1">Membrane</location>
    </subcellularLocation>
</comment>
<evidence type="ECO:0000256" key="7">
    <source>
        <dbReference type="SAM" id="MobiDB-lite"/>
    </source>
</evidence>
<gene>
    <name evidence="10" type="ORF">Dbus_chr3Lg837</name>
</gene>
<dbReference type="GO" id="GO:0004930">
    <property type="term" value="F:G protein-coupled receptor activity"/>
    <property type="evidence" value="ECO:0007669"/>
    <property type="project" value="UniProtKB-KW"/>
</dbReference>
<proteinExistence type="inferred from homology"/>
<dbReference type="AlphaFoldDB" id="A0A0M4EDI7"/>
<protein>
    <submittedName>
        <fullName evidence="10">CG33696</fullName>
    </submittedName>
</protein>
<reference evidence="10 11" key="1">
    <citation type="submission" date="2015-08" db="EMBL/GenBank/DDBJ databases">
        <title>Ancestral chromatin configuration constrains chromatin evolution on differentiating sex chromosomes in Drosophila.</title>
        <authorList>
            <person name="Zhou Q."/>
            <person name="Bachtrog D."/>
        </authorList>
    </citation>
    <scope>NUCLEOTIDE SEQUENCE [LARGE SCALE GENOMIC DNA]</scope>
    <source>
        <tissue evidence="10">Whole larvae</tissue>
    </source>
</reference>
<evidence type="ECO:0000256" key="6">
    <source>
        <dbReference type="RuleBase" id="RU000688"/>
    </source>
</evidence>
<feature type="compositionally biased region" description="Polar residues" evidence="7">
    <location>
        <begin position="333"/>
        <end position="346"/>
    </location>
</feature>
<feature type="transmembrane region" description="Helical" evidence="8">
    <location>
        <begin position="98"/>
        <end position="117"/>
    </location>
</feature>
<dbReference type="Gene3D" id="1.20.1070.10">
    <property type="entry name" value="Rhodopsin 7-helix transmembrane proteins"/>
    <property type="match status" value="1"/>
</dbReference>
<keyword evidence="11" id="KW-1185">Reference proteome</keyword>
<evidence type="ECO:0000313" key="11">
    <source>
        <dbReference type="Proteomes" id="UP000494163"/>
    </source>
</evidence>
<evidence type="ECO:0000259" key="9">
    <source>
        <dbReference type="PROSITE" id="PS50262"/>
    </source>
</evidence>
<dbReference type="Pfam" id="PF00001">
    <property type="entry name" value="7tm_1"/>
    <property type="match status" value="1"/>
</dbReference>
<feature type="transmembrane region" description="Helical" evidence="8">
    <location>
        <begin position="176"/>
        <end position="196"/>
    </location>
</feature>
<feature type="transmembrane region" description="Helical" evidence="8">
    <location>
        <begin position="359"/>
        <end position="382"/>
    </location>
</feature>
<dbReference type="OMA" id="HINSCQH"/>
<dbReference type="CDD" id="cd14978">
    <property type="entry name" value="7tmA_FMRFamide_R-like"/>
    <property type="match status" value="1"/>
</dbReference>
<dbReference type="STRING" id="30019.A0A0M4EDI7"/>
<evidence type="ECO:0000256" key="3">
    <source>
        <dbReference type="ARBA" id="ARBA00022692"/>
    </source>
</evidence>
<organism evidence="10 11">
    <name type="scientific">Drosophila busckii</name>
    <name type="common">Fruit fly</name>
    <dbReference type="NCBI Taxonomy" id="30019"/>
    <lineage>
        <taxon>Eukaryota</taxon>
        <taxon>Metazoa</taxon>
        <taxon>Ecdysozoa</taxon>
        <taxon>Arthropoda</taxon>
        <taxon>Hexapoda</taxon>
        <taxon>Insecta</taxon>
        <taxon>Pterygota</taxon>
        <taxon>Neoptera</taxon>
        <taxon>Endopterygota</taxon>
        <taxon>Diptera</taxon>
        <taxon>Brachycera</taxon>
        <taxon>Muscomorpha</taxon>
        <taxon>Ephydroidea</taxon>
        <taxon>Drosophilidae</taxon>
        <taxon>Drosophila</taxon>
    </lineage>
</organism>
<evidence type="ECO:0000256" key="4">
    <source>
        <dbReference type="ARBA" id="ARBA00022989"/>
    </source>
</evidence>
<feature type="compositionally biased region" description="Polar residues" evidence="7">
    <location>
        <begin position="306"/>
        <end position="315"/>
    </location>
</feature>
<dbReference type="PANTHER" id="PTHR46641:SF25">
    <property type="entry name" value="CNMAMIDE RECEPTOR-RELATED"/>
    <property type="match status" value="1"/>
</dbReference>
<dbReference type="InterPro" id="IPR052954">
    <property type="entry name" value="GPCR-Ligand_Int"/>
</dbReference>
<accession>A0A0M4EDI7</accession>
<keyword evidence="4 8" id="KW-1133">Transmembrane helix</keyword>
<dbReference type="InterPro" id="IPR017452">
    <property type="entry name" value="GPCR_Rhodpsn_7TM"/>
</dbReference>
<keyword evidence="6" id="KW-0675">Receptor</keyword>
<feature type="domain" description="G-protein coupled receptors family 1 profile" evidence="9">
    <location>
        <begin position="77"/>
        <end position="420"/>
    </location>
</feature>
<feature type="transmembrane region" description="Helical" evidence="8">
    <location>
        <begin position="402"/>
        <end position="422"/>
    </location>
</feature>
<keyword evidence="3 6" id="KW-0812">Transmembrane</keyword>
<evidence type="ECO:0000256" key="5">
    <source>
        <dbReference type="ARBA" id="ARBA00023136"/>
    </source>
</evidence>
<keyword evidence="6" id="KW-0297">G-protein coupled receptor</keyword>
<dbReference type="SMR" id="A0A0M4EDI7"/>
<sequence>MEINPCLEAANSTHNISTTMDDNNSTRCYNLTEQKKSSLEEDLEYGENAQFLALAFMISDCVNKYYVPIICCTGSIGNILSVFVFFMTKLRKLSSSFYLAALAISDTCFLIGLFVQWLNFLNVNIYNRNYFCQFLTFFSYLASFCSVWFVVAFTVERFIAVMYPLKRQIMCTVRRAKIVLLGLTFAGCLHCLPYILMAQPVYSAKLNGTVCDINTTYKEQMALFNYWDSIVVYALPFTTITVLNTCTGCTVWKFATVRRTLTMHKMKPQTSNLQLHATSSSRGSITAATSSTSTFRNAASLKRQKSSCTHPSGQHSVAARPSTEQRQQQQQQNDISSQPHSELTQKSGRRKVNSSQLKVTKMLLIVSTVFLLLNLPSCLLRIEAYWETQTPSKARSTTIVLQYIFNAFFITNFGINFVLYCVSGQNFRKAVLSIFRRVSATQREGNTQVTVSEYCRNTGTSTRRRMMTQHCWNEMHELHPLK</sequence>